<dbReference type="RefSeq" id="WP_071878605.1">
    <property type="nucleotide sequence ID" value="NZ_JXLC01000022.1"/>
</dbReference>
<dbReference type="OrthoDB" id="9781481at2"/>
<accession>A0A0S3KEH1</accession>
<dbReference type="KEGG" id="ess:ATZ33_15310"/>
<dbReference type="InterPro" id="IPR027417">
    <property type="entry name" value="P-loop_NTPase"/>
</dbReference>
<sequence length="822" mass="96448">MKRKVSSIFHSISKPVKVLLFLILVVTLIYLIYIFKESGIKGILNTPKTLYTMIITAILTLLGCYEAVVLLINRNYIEINPKSPINLVFVDRTNELTRIINWLNEKRNINIYGQSGIGKTYLAKQLVSILNNSDKLEDNYKNLTPNNDILAFYISASFERDLEELVIEEVNKSAKEDIHTVSDVLSLFMKIGTQNIIFVIDSLRSDAEQRRKIELLLKELEMNKTRFVIISEEPLHPTQVTATNFFIGDRYFTAIEIKEIMKKLSCAETDIDADAILNVSSGLPVIIDLVIQNIQSERDLADKNCYLFSLLESLLYEEESQYYLFRELIVRCIFNYSSDIHDLTFNKSDLNRLREKHLINDSFNNNKVTIHKVIEHGFHYVFDCRDKETYRKIHKKEFEKYKNTDSNRALSHLLCSDVETINKESEFVINTYERLLKFDSYDRLLNNFQLFDSLSNKSAINQQLATYFTYGNLFSLMGIGQYSAADDFFNELTVDYGTLHVNQAITDMDYRFLLKRADLSHLVNQFDTALEDLELLVNNIKNSTLSEEIKEEYHLEYKLLIAHIEGHKGENIQAVTRNYFKLLNTVEKNYAKNPLQFATIYVKSIYGLICSHMVLHSDSKQFSYTKYFNLINSVLNQNTNELEHLYHRVNRHYSMYLRQKKEFPQSETVLKESIEYFKEHSHRIIYDFYFSLADLFREQEKFDDAIDYYARAENYAEDISDINLYIYCRLGTILSLAQNEENKNQTIEYVEELKKLLKKSVDTKMYIHQLHIKLVLYALVNQQEAQLNVLEQLAFRGLNFEKKLIEKEWSIKNLNSLHLIVR</sequence>
<feature type="transmembrane region" description="Helical" evidence="2">
    <location>
        <begin position="16"/>
        <end position="35"/>
    </location>
</feature>
<proteinExistence type="predicted"/>
<evidence type="ECO:0000256" key="2">
    <source>
        <dbReference type="SAM" id="Phobius"/>
    </source>
</evidence>
<dbReference type="SUPFAM" id="SSF52540">
    <property type="entry name" value="P-loop containing nucleoside triphosphate hydrolases"/>
    <property type="match status" value="1"/>
</dbReference>
<dbReference type="Proteomes" id="UP000065511">
    <property type="component" value="Chromosome"/>
</dbReference>
<keyword evidence="1" id="KW-0802">TPR repeat</keyword>
<dbReference type="AlphaFoldDB" id="A0A0S3KEH1"/>
<reference evidence="5 7" key="1">
    <citation type="submission" date="2014-12" db="EMBL/GenBank/DDBJ databases">
        <title>Draft genome sequences of 29 type strains of Enterococci.</title>
        <authorList>
            <person name="Zhong Z."/>
            <person name="Sun Z."/>
            <person name="Liu W."/>
            <person name="Zhang W."/>
            <person name="Zhang H."/>
        </authorList>
    </citation>
    <scope>NUCLEOTIDE SEQUENCE [LARGE SCALE GENOMIC DNA]</scope>
    <source>
        <strain evidence="5 7">DSM 22801</strain>
    </source>
</reference>
<dbReference type="Pfam" id="PF01637">
    <property type="entry name" value="ATPase_2"/>
    <property type="match status" value="1"/>
</dbReference>
<evidence type="ECO:0000313" key="7">
    <source>
        <dbReference type="Proteomes" id="UP000183039"/>
    </source>
</evidence>
<dbReference type="InterPro" id="IPR011579">
    <property type="entry name" value="ATPase_dom"/>
</dbReference>
<protein>
    <recommendedName>
        <fullName evidence="3">ATPase domain-containing protein</fullName>
    </recommendedName>
</protein>
<evidence type="ECO:0000313" key="6">
    <source>
        <dbReference type="Proteomes" id="UP000065511"/>
    </source>
</evidence>
<evidence type="ECO:0000313" key="4">
    <source>
        <dbReference type="EMBL" id="ALS02694.1"/>
    </source>
</evidence>
<dbReference type="InterPro" id="IPR011990">
    <property type="entry name" value="TPR-like_helical_dom_sf"/>
</dbReference>
<feature type="transmembrane region" description="Helical" evidence="2">
    <location>
        <begin position="50"/>
        <end position="72"/>
    </location>
</feature>
<gene>
    <name evidence="4" type="ORF">ATZ33_15310</name>
    <name evidence="5" type="ORF">RV15_GL001595</name>
</gene>
<dbReference type="GO" id="GO:0005524">
    <property type="term" value="F:ATP binding"/>
    <property type="evidence" value="ECO:0007669"/>
    <property type="project" value="InterPro"/>
</dbReference>
<feature type="domain" description="ATPase" evidence="3">
    <location>
        <begin position="89"/>
        <end position="220"/>
    </location>
</feature>
<dbReference type="InterPro" id="IPR019734">
    <property type="entry name" value="TPR_rpt"/>
</dbReference>
<keyword evidence="2" id="KW-0472">Membrane</keyword>
<organism evidence="5 7">
    <name type="scientific">Enterococcus silesiacus</name>
    <dbReference type="NCBI Taxonomy" id="332949"/>
    <lineage>
        <taxon>Bacteria</taxon>
        <taxon>Bacillati</taxon>
        <taxon>Bacillota</taxon>
        <taxon>Bacilli</taxon>
        <taxon>Lactobacillales</taxon>
        <taxon>Enterococcaceae</taxon>
        <taxon>Enterococcus</taxon>
    </lineage>
</organism>
<evidence type="ECO:0000313" key="5">
    <source>
        <dbReference type="EMBL" id="OJG89754.1"/>
    </source>
</evidence>
<dbReference type="PROSITE" id="PS50005">
    <property type="entry name" value="TPR"/>
    <property type="match status" value="1"/>
</dbReference>
<dbReference type="Gene3D" id="3.40.50.300">
    <property type="entry name" value="P-loop containing nucleotide triphosphate hydrolases"/>
    <property type="match status" value="1"/>
</dbReference>
<dbReference type="Proteomes" id="UP000183039">
    <property type="component" value="Unassembled WGS sequence"/>
</dbReference>
<feature type="repeat" description="TPR" evidence="1">
    <location>
        <begin position="686"/>
        <end position="719"/>
    </location>
</feature>
<dbReference type="SUPFAM" id="SSF48452">
    <property type="entry name" value="TPR-like"/>
    <property type="match status" value="1"/>
</dbReference>
<keyword evidence="6" id="KW-1185">Reference proteome</keyword>
<dbReference type="EMBL" id="CP013614">
    <property type="protein sequence ID" value="ALS02694.1"/>
    <property type="molecule type" value="Genomic_DNA"/>
</dbReference>
<dbReference type="Gene3D" id="1.25.40.10">
    <property type="entry name" value="Tetratricopeptide repeat domain"/>
    <property type="match status" value="1"/>
</dbReference>
<keyword evidence="2" id="KW-0812">Transmembrane</keyword>
<dbReference type="EMBL" id="JXLC01000022">
    <property type="protein sequence ID" value="OJG89754.1"/>
    <property type="molecule type" value="Genomic_DNA"/>
</dbReference>
<evidence type="ECO:0000256" key="1">
    <source>
        <dbReference type="PROSITE-ProRule" id="PRU00339"/>
    </source>
</evidence>
<name>A0A0S3KEH1_9ENTE</name>
<evidence type="ECO:0000259" key="3">
    <source>
        <dbReference type="Pfam" id="PF01637"/>
    </source>
</evidence>
<keyword evidence="2" id="KW-1133">Transmembrane helix</keyword>
<reference evidence="4 6" key="2">
    <citation type="submission" date="2015-12" db="EMBL/GenBank/DDBJ databases">
        <authorList>
            <person name="Lauer A."/>
            <person name="Humrighouse B."/>
            <person name="Loparev V."/>
            <person name="Shewmaker P.L."/>
            <person name="Whitney A.M."/>
            <person name="McLaughlin R.W."/>
        </authorList>
    </citation>
    <scope>NUCLEOTIDE SEQUENCE [LARGE SCALE GENOMIC DNA]</scope>
    <source>
        <strain evidence="4 6">LMG 23085</strain>
    </source>
</reference>